<protein>
    <recommendedName>
        <fullName evidence="3">BAH domain-containing protein</fullName>
    </recommendedName>
</protein>
<reference evidence="4 5" key="1">
    <citation type="journal article" date="2014" name="Genome Biol. Evol.">
        <title>The secreted proteins of Achlya hypogyna and Thraustotheca clavata identify the ancestral oomycete secretome and reveal gene acquisitions by horizontal gene transfer.</title>
        <authorList>
            <person name="Misner I."/>
            <person name="Blouin N."/>
            <person name="Leonard G."/>
            <person name="Richards T.A."/>
            <person name="Lane C.E."/>
        </authorList>
    </citation>
    <scope>NUCLEOTIDE SEQUENCE [LARGE SCALE GENOMIC DNA]</scope>
    <source>
        <strain evidence="4 5">ATCC 34112</strain>
    </source>
</reference>
<sequence length="350" mass="39436">MPRYITVDAPVHESVLEANGYCVGDYVEIAGKKSGDPVTYVVEIMALWNLPYKGFTGRYYYFPSDLDEKTMALFPTHAGNHISSARDTDLAELKPEENEIFRSPFSADNPLSVIVRKCHVVQSISSRQAQDQATYLCRFAYASSSFPSPFVKIESEDEPTNCRIGPDHQADIPPMTKTSTEPVLTPKWKPSSDIRMVKTYLAVAHCLQMAIGNVVYVFNEKSKEQIPAILEEYIYKDIQWRVTYIDKTNASNLVDADFVRGLVNPDEVLFALHDANYDTATALTKITTMMSERSAMLVHEMEEDESGESDSSATVASPRQHTERQSVLIKQKIAKQREQKLSTPSKRSRN</sequence>
<dbReference type="GO" id="GO:0003682">
    <property type="term" value="F:chromatin binding"/>
    <property type="evidence" value="ECO:0007669"/>
    <property type="project" value="InterPro"/>
</dbReference>
<dbReference type="InterPro" id="IPR000949">
    <property type="entry name" value="ELM2_dom"/>
</dbReference>
<dbReference type="AlphaFoldDB" id="A0A1W0A3H4"/>
<dbReference type="OrthoDB" id="64872at2759"/>
<dbReference type="InterPro" id="IPR043151">
    <property type="entry name" value="BAH_sf"/>
</dbReference>
<accession>A0A1W0A3H4</accession>
<organism evidence="4 5">
    <name type="scientific">Thraustotheca clavata</name>
    <dbReference type="NCBI Taxonomy" id="74557"/>
    <lineage>
        <taxon>Eukaryota</taxon>
        <taxon>Sar</taxon>
        <taxon>Stramenopiles</taxon>
        <taxon>Oomycota</taxon>
        <taxon>Saprolegniomycetes</taxon>
        <taxon>Saprolegniales</taxon>
        <taxon>Achlyaceae</taxon>
        <taxon>Thraustotheca</taxon>
    </lineage>
</organism>
<dbReference type="PROSITE" id="PS51038">
    <property type="entry name" value="BAH"/>
    <property type="match status" value="1"/>
</dbReference>
<feature type="region of interest" description="Disordered" evidence="2">
    <location>
        <begin position="300"/>
        <end position="350"/>
    </location>
</feature>
<dbReference type="InterPro" id="IPR001025">
    <property type="entry name" value="BAH_dom"/>
</dbReference>
<feature type="region of interest" description="Disordered" evidence="2">
    <location>
        <begin position="157"/>
        <end position="184"/>
    </location>
</feature>
<evidence type="ECO:0000256" key="2">
    <source>
        <dbReference type="SAM" id="MobiDB-lite"/>
    </source>
</evidence>
<feature type="compositionally biased region" description="Polar residues" evidence="2">
    <location>
        <begin position="341"/>
        <end position="350"/>
    </location>
</feature>
<dbReference type="Pfam" id="PF01448">
    <property type="entry name" value="ELM2"/>
    <property type="match status" value="1"/>
</dbReference>
<feature type="domain" description="BAH" evidence="3">
    <location>
        <begin position="19"/>
        <end position="152"/>
    </location>
</feature>
<keyword evidence="1" id="KW-0539">Nucleus</keyword>
<evidence type="ECO:0000313" key="5">
    <source>
        <dbReference type="Proteomes" id="UP000243217"/>
    </source>
</evidence>
<dbReference type="EMBL" id="JNBS01000546">
    <property type="protein sequence ID" value="OQS04817.1"/>
    <property type="molecule type" value="Genomic_DNA"/>
</dbReference>
<proteinExistence type="predicted"/>
<dbReference type="Gene3D" id="2.30.30.490">
    <property type="match status" value="1"/>
</dbReference>
<gene>
    <name evidence="4" type="ORF">THRCLA_02978</name>
</gene>
<evidence type="ECO:0000259" key="3">
    <source>
        <dbReference type="PROSITE" id="PS51038"/>
    </source>
</evidence>
<evidence type="ECO:0000256" key="1">
    <source>
        <dbReference type="ARBA" id="ARBA00023242"/>
    </source>
</evidence>
<comment type="caution">
    <text evidence="4">The sequence shown here is derived from an EMBL/GenBank/DDBJ whole genome shotgun (WGS) entry which is preliminary data.</text>
</comment>
<dbReference type="Proteomes" id="UP000243217">
    <property type="component" value="Unassembled WGS sequence"/>
</dbReference>
<evidence type="ECO:0000313" key="4">
    <source>
        <dbReference type="EMBL" id="OQS04817.1"/>
    </source>
</evidence>
<name>A0A1W0A3H4_9STRA</name>
<keyword evidence="5" id="KW-1185">Reference proteome</keyword>